<gene>
    <name evidence="1" type="ORF">QFC21_002491</name>
</gene>
<protein>
    <submittedName>
        <fullName evidence="1">Uncharacterized protein</fullName>
    </submittedName>
</protein>
<evidence type="ECO:0000313" key="2">
    <source>
        <dbReference type="Proteomes" id="UP001227268"/>
    </source>
</evidence>
<dbReference type="Proteomes" id="UP001227268">
    <property type="component" value="Unassembled WGS sequence"/>
</dbReference>
<proteinExistence type="predicted"/>
<dbReference type="EMBL" id="JASBWT010000007">
    <property type="protein sequence ID" value="KAJ9103069.1"/>
    <property type="molecule type" value="Genomic_DNA"/>
</dbReference>
<accession>A0ACC2VVH5</accession>
<evidence type="ECO:0000313" key="1">
    <source>
        <dbReference type="EMBL" id="KAJ9103069.1"/>
    </source>
</evidence>
<keyword evidence="2" id="KW-1185">Reference proteome</keyword>
<sequence length="303" mass="32877">MSTTASELSALQSIDDHTEHRVDETPSPSSVIFDTSYGHKPWTTVIAEKALGEHWRVVCQNMQEQFDKIMTSYFPDQKPTDSMIGWGESELACAHLLVNSPPPNGFLATDRGELQASLSQDAYYTKLIRTACQAEWKAVGPPSNSNHGLIKSSQLRFQVEIPLGQDRQNPKIINCKCGCGEAKGINAAQKRVEELPEAQDVPGDGHDNSIISSSVQPSNKSETAHDDIASGLAKTDNTSLSGPTNPSLNMTQGLKDVGTSSGTTDSKELVQGYTVKEEESHLSFQISVKNTNKVESSAEGDKR</sequence>
<reference evidence="1" key="1">
    <citation type="submission" date="2023-04" db="EMBL/GenBank/DDBJ databases">
        <title>Draft Genome sequencing of Naganishia species isolated from polar environments using Oxford Nanopore Technology.</title>
        <authorList>
            <person name="Leo P."/>
            <person name="Venkateswaran K."/>
        </authorList>
    </citation>
    <scope>NUCLEOTIDE SEQUENCE</scope>
    <source>
        <strain evidence="1">MNA-CCFEE 5423</strain>
    </source>
</reference>
<organism evidence="1 2">
    <name type="scientific">Naganishia friedmannii</name>
    <dbReference type="NCBI Taxonomy" id="89922"/>
    <lineage>
        <taxon>Eukaryota</taxon>
        <taxon>Fungi</taxon>
        <taxon>Dikarya</taxon>
        <taxon>Basidiomycota</taxon>
        <taxon>Agaricomycotina</taxon>
        <taxon>Tremellomycetes</taxon>
        <taxon>Filobasidiales</taxon>
        <taxon>Filobasidiaceae</taxon>
        <taxon>Naganishia</taxon>
    </lineage>
</organism>
<comment type="caution">
    <text evidence="1">The sequence shown here is derived from an EMBL/GenBank/DDBJ whole genome shotgun (WGS) entry which is preliminary data.</text>
</comment>
<name>A0ACC2VVH5_9TREE</name>